<dbReference type="GO" id="GO:1990247">
    <property type="term" value="F:N6-methyladenosine-containing RNA reader activity"/>
    <property type="evidence" value="ECO:0007669"/>
    <property type="project" value="UniProtKB-UniRule"/>
</dbReference>
<dbReference type="SMR" id="A0A8B9T8P9"/>
<organism evidence="12 13">
    <name type="scientific">Anas platyrhynchos</name>
    <name type="common">Mallard</name>
    <name type="synonym">Anas boschas</name>
    <dbReference type="NCBI Taxonomy" id="8839"/>
    <lineage>
        <taxon>Eukaryota</taxon>
        <taxon>Metazoa</taxon>
        <taxon>Chordata</taxon>
        <taxon>Craniata</taxon>
        <taxon>Vertebrata</taxon>
        <taxon>Euteleostomi</taxon>
        <taxon>Archelosauria</taxon>
        <taxon>Archosauria</taxon>
        <taxon>Dinosauria</taxon>
        <taxon>Saurischia</taxon>
        <taxon>Theropoda</taxon>
        <taxon>Coelurosauria</taxon>
        <taxon>Aves</taxon>
        <taxon>Neognathae</taxon>
        <taxon>Galloanserae</taxon>
        <taxon>Anseriformes</taxon>
        <taxon>Anatidae</taxon>
        <taxon>Anatinae</taxon>
        <taxon>Anas</taxon>
    </lineage>
</organism>
<feature type="compositionally biased region" description="Low complexity" evidence="10">
    <location>
        <begin position="110"/>
        <end position="143"/>
    </location>
</feature>
<evidence type="ECO:0000256" key="10">
    <source>
        <dbReference type="SAM" id="MobiDB-lite"/>
    </source>
</evidence>
<comment type="function">
    <text evidence="9">Specifically recognizes and binds N6-methyladenosine (m6A)-containing RNAs, and regulates mRNA stability. M6A is a modification present at internal sites of mRNAs and some non-coding RNAs and plays a role in mRNA stability and processing.</text>
</comment>
<evidence type="ECO:0000256" key="3">
    <source>
        <dbReference type="ARBA" id="ARBA00004210"/>
    </source>
</evidence>
<dbReference type="CDD" id="cd21134">
    <property type="entry name" value="YTH"/>
    <property type="match status" value="1"/>
</dbReference>
<dbReference type="InterPro" id="IPR007275">
    <property type="entry name" value="YTH_domain"/>
</dbReference>
<feature type="compositionally biased region" description="Pro residues" evidence="10">
    <location>
        <begin position="144"/>
        <end position="154"/>
    </location>
</feature>
<evidence type="ECO:0000256" key="4">
    <source>
        <dbReference type="ARBA" id="ARBA00004514"/>
    </source>
</evidence>
<dbReference type="InterPro" id="IPR045168">
    <property type="entry name" value="YTH_prot"/>
</dbReference>
<evidence type="ECO:0000313" key="13">
    <source>
        <dbReference type="Proteomes" id="UP000694400"/>
    </source>
</evidence>
<dbReference type="Ensembl" id="ENSAPLT00020019023.1">
    <property type="protein sequence ID" value="ENSAPLP00020017613.1"/>
    <property type="gene ID" value="ENSAPLG00020012585.1"/>
</dbReference>
<keyword evidence="7" id="KW-0539">Nucleus</keyword>
<dbReference type="GO" id="GO:0010494">
    <property type="term" value="C:cytoplasmic stress granule"/>
    <property type="evidence" value="ECO:0007669"/>
    <property type="project" value="UniProtKB-SubCell"/>
</dbReference>
<comment type="similarity">
    <text evidence="8">Belongs to the YTHDF family. YTHDF2 subfamily.</text>
</comment>
<dbReference type="PROSITE" id="PS50882">
    <property type="entry name" value="YTH"/>
    <property type="match status" value="1"/>
</dbReference>
<evidence type="ECO:0000313" key="12">
    <source>
        <dbReference type="Ensembl" id="ENSAPLP00020017613.1"/>
    </source>
</evidence>
<reference evidence="12" key="2">
    <citation type="submission" date="2025-08" db="UniProtKB">
        <authorList>
            <consortium name="Ensembl"/>
        </authorList>
    </citation>
    <scope>IDENTIFICATION</scope>
</reference>
<keyword evidence="6 9" id="KW-0694">RNA-binding</keyword>
<evidence type="ECO:0000256" key="8">
    <source>
        <dbReference type="ARBA" id="ARBA00038031"/>
    </source>
</evidence>
<feature type="domain" description="YTH" evidence="11">
    <location>
        <begin position="191"/>
        <end position="330"/>
    </location>
</feature>
<dbReference type="GO" id="GO:0061157">
    <property type="term" value="P:mRNA destabilization"/>
    <property type="evidence" value="ECO:0007669"/>
    <property type="project" value="TreeGrafter"/>
</dbReference>
<name>A0A8B9T8P9_ANAPL</name>
<evidence type="ECO:0000259" key="11">
    <source>
        <dbReference type="PROSITE" id="PS50882"/>
    </source>
</evidence>
<sequence length="374" mass="39886">MAALKLGSTDVASNVPKVVGSAVGSGSMASNIVASSSLPPATIAPPKPASWADIASKPAKQQPKLKTKNGLAGSSLPPPPIKHNMDIGTWDNKGPVAKAPSQALVPTIAQQPPQASPQPVGQQMSGSPPVVAQASAGQQQQQPQPLPPPQPTPLAVPQQGAQPARWVAPRNRGTGFGQNGADGGGGGGGGAGQAQAGSGSAPLEPHPVLEKLRSINNYNPKDFDWNPKHGRVFIIKSYSEDDIHRLDAAYRSMNGKGPVYLLFSVNGSGHFCGVDKWKGRFDVRWIFVKDVPNSQLRHIRLENNENKPVTNSRDTQEVPLEKAKQVLKIIATYKHTTSIFDDFSHYEKRQEEEENVKKEENRGGEGPDTWSAVC</sequence>
<evidence type="ECO:0000256" key="6">
    <source>
        <dbReference type="ARBA" id="ARBA00022884"/>
    </source>
</evidence>
<dbReference type="Proteomes" id="UP000694400">
    <property type="component" value="Chromosome 24"/>
</dbReference>
<feature type="region of interest" description="Disordered" evidence="10">
    <location>
        <begin position="37"/>
        <end position="205"/>
    </location>
</feature>
<evidence type="ECO:0000256" key="7">
    <source>
        <dbReference type="ARBA" id="ARBA00023242"/>
    </source>
</evidence>
<evidence type="ECO:0000256" key="1">
    <source>
        <dbReference type="ARBA" id="ARBA00004123"/>
    </source>
</evidence>
<dbReference type="GO" id="GO:0005634">
    <property type="term" value="C:nucleus"/>
    <property type="evidence" value="ECO:0007669"/>
    <property type="project" value="UniProtKB-SubCell"/>
</dbReference>
<evidence type="ECO:0000256" key="9">
    <source>
        <dbReference type="RuleBase" id="RU369095"/>
    </source>
</evidence>
<dbReference type="GO" id="GO:0000932">
    <property type="term" value="C:P-body"/>
    <property type="evidence" value="ECO:0007669"/>
    <property type="project" value="UniProtKB-SubCell"/>
</dbReference>
<dbReference type="GO" id="GO:0003729">
    <property type="term" value="F:mRNA binding"/>
    <property type="evidence" value="ECO:0007669"/>
    <property type="project" value="UniProtKB-UniRule"/>
</dbReference>
<feature type="compositionally biased region" description="Basic and acidic residues" evidence="10">
    <location>
        <begin position="350"/>
        <end position="365"/>
    </location>
</feature>
<dbReference type="PANTHER" id="PTHR12357:SF8">
    <property type="entry name" value="YTH DOMAIN-CONTAINING FAMILY PROTEIN 2"/>
    <property type="match status" value="1"/>
</dbReference>
<evidence type="ECO:0000256" key="2">
    <source>
        <dbReference type="ARBA" id="ARBA00004201"/>
    </source>
</evidence>
<accession>A0A8B9T8P9</accession>
<reference evidence="12" key="3">
    <citation type="submission" date="2025-09" db="UniProtKB">
        <authorList>
            <consortium name="Ensembl"/>
        </authorList>
    </citation>
    <scope>IDENTIFICATION</scope>
</reference>
<dbReference type="GO" id="GO:0005829">
    <property type="term" value="C:cytosol"/>
    <property type="evidence" value="ECO:0007669"/>
    <property type="project" value="UniProtKB-SubCell"/>
</dbReference>
<dbReference type="Gene3D" id="3.10.590.10">
    <property type="entry name" value="ph1033 like domains"/>
    <property type="match status" value="2"/>
</dbReference>
<proteinExistence type="inferred from homology"/>
<feature type="compositionally biased region" description="Gly residues" evidence="10">
    <location>
        <begin position="174"/>
        <end position="192"/>
    </location>
</feature>
<reference evidence="12" key="1">
    <citation type="submission" date="2019-08" db="EMBL/GenBank/DDBJ databases">
        <title>Three high-quality genomes provides insights into domestication of ducks.</title>
        <authorList>
            <person name="Hou Z.C."/>
            <person name="Zhu F."/>
            <person name="Yin Z.T."/>
            <person name="Zhang F."/>
        </authorList>
    </citation>
    <scope>NUCLEOTIDE SEQUENCE [LARGE SCALE GENOMIC DNA]</scope>
</reference>
<keyword evidence="5" id="KW-0963">Cytoplasm</keyword>
<dbReference type="Pfam" id="PF04146">
    <property type="entry name" value="YTH"/>
    <property type="match status" value="2"/>
</dbReference>
<dbReference type="PANTHER" id="PTHR12357">
    <property type="entry name" value="YTH YT521-B HOMOLOGY DOMAIN-CONTAINING"/>
    <property type="match status" value="1"/>
</dbReference>
<evidence type="ECO:0000256" key="5">
    <source>
        <dbReference type="ARBA" id="ARBA00022490"/>
    </source>
</evidence>
<feature type="region of interest" description="Disordered" evidence="10">
    <location>
        <begin position="350"/>
        <end position="374"/>
    </location>
</feature>
<dbReference type="AlphaFoldDB" id="A0A8B9T8P9"/>
<comment type="subcellular location">
    <subcellularLocation>
        <location evidence="2">Cytoplasm</location>
        <location evidence="2">P-body</location>
    </subcellularLocation>
    <subcellularLocation>
        <location evidence="3">Cytoplasm</location>
        <location evidence="3">Stress granule</location>
    </subcellularLocation>
    <subcellularLocation>
        <location evidence="4">Cytoplasm</location>
        <location evidence="4">Cytosol</location>
    </subcellularLocation>
    <subcellularLocation>
        <location evidence="1">Nucleus</location>
    </subcellularLocation>
</comment>
<protein>
    <recommendedName>
        <fullName evidence="9">YTH domain-containing family protein</fullName>
    </recommendedName>
</protein>